<dbReference type="InParanoid" id="A0A1Y1NKX5"/>
<evidence type="ECO:0000256" key="1">
    <source>
        <dbReference type="ARBA" id="ARBA00004173"/>
    </source>
</evidence>
<dbReference type="PANTHER" id="PTHR13184:SF5">
    <property type="entry name" value="METHYLTRANSFERASE-LIKE PROTEIN 17, MITOCHONDRIAL"/>
    <property type="match status" value="1"/>
</dbReference>
<evidence type="ECO:0000313" key="10">
    <source>
        <dbReference type="Proteomes" id="UP000327044"/>
    </source>
</evidence>
<dbReference type="GO" id="GO:0006412">
    <property type="term" value="P:translation"/>
    <property type="evidence" value="ECO:0007669"/>
    <property type="project" value="InterPro"/>
</dbReference>
<sequence length="439" mass="50293">MFKSKIKNISIKLIRQFAAVRPVVQLDSSIPSEIDHLKFKPKHHPGRVTLKPVSIPKHLLKSIENVLSDYPITSMIEESKYLDRYLQGRQRPLEAFEIKDMEKKIRQGIIDNINKQNMTEQDIQSVNDVVKKNLSQQMNNRCSIQYGIHHSLLYLLARFAPEYAVLLQIFSEICTRDPNFKPRSLFDFGSGTGTVSWAAKHVWDKDIYEFFNVDASPEMNELAQLLIQGGRPTNQSNFKGIFYRQFLPANHIAYDLIVCAYTLLDLPTRKSRLQTLLNLWNKSVKYLVLVERGTRAGFEVINEARDFILNLKDGHDTCVFSPCPHDAVCPKFLNNDRCHFQASYYSLPIGSVSQSCRENYAYIVLKKAVRSESDTNWPRLIEAPLVRSRHVVCRMCTNQGNLNEVVFTSAKHGKVTYRCAKASKWGDLLPINILPDAVG</sequence>
<evidence type="ECO:0000256" key="7">
    <source>
        <dbReference type="ARBA" id="ARBA00045681"/>
    </source>
</evidence>
<protein>
    <recommendedName>
        <fullName evidence="11">Methyltransferase-like protein 17, mitochondrial</fullName>
    </recommendedName>
</protein>
<dbReference type="PANTHER" id="PTHR13184">
    <property type="entry name" value="37S RIBOSOMAL PROTEIN S22"/>
    <property type="match status" value="1"/>
</dbReference>
<evidence type="ECO:0000256" key="6">
    <source>
        <dbReference type="ARBA" id="ARBA00023128"/>
    </source>
</evidence>
<dbReference type="InterPro" id="IPR015324">
    <property type="entry name" value="Ribosomal_Rsm22-like"/>
</dbReference>
<evidence type="ECO:0000256" key="5">
    <source>
        <dbReference type="ARBA" id="ARBA00023014"/>
    </source>
</evidence>
<reference evidence="8" key="1">
    <citation type="journal article" date="2016" name="Sci. Rep.">
        <title>Molecular characterization of firefly nuptial gifts: a multi-omics approach sheds light on postcopulatory sexual selection.</title>
        <authorList>
            <person name="Al-Wathiqui N."/>
            <person name="Fallon T.R."/>
            <person name="South A."/>
            <person name="Weng J.K."/>
            <person name="Lewis S.M."/>
        </authorList>
    </citation>
    <scope>NUCLEOTIDE SEQUENCE</scope>
</reference>
<dbReference type="Proteomes" id="UP000327044">
    <property type="component" value="Unassembled WGS sequence"/>
</dbReference>
<keyword evidence="5" id="KW-0411">Iron-sulfur</keyword>
<evidence type="ECO:0000256" key="2">
    <source>
        <dbReference type="ARBA" id="ARBA00022723"/>
    </source>
</evidence>
<reference evidence="9" key="3">
    <citation type="submission" date="2019-08" db="EMBL/GenBank/DDBJ databases">
        <authorList>
            <consortium name="Photinus pyralis genome working group"/>
            <person name="Fallon T.R."/>
            <person name="Sander Lower S.E."/>
            <person name="Weng J.-K."/>
        </authorList>
    </citation>
    <scope>NUCLEOTIDE SEQUENCE</scope>
    <source>
        <strain evidence="9">1611_PpyrPB1</strain>
        <tissue evidence="9">Whole body</tissue>
    </source>
</reference>
<dbReference type="GO" id="GO:0005763">
    <property type="term" value="C:mitochondrial small ribosomal subunit"/>
    <property type="evidence" value="ECO:0007669"/>
    <property type="project" value="TreeGrafter"/>
</dbReference>
<dbReference type="SUPFAM" id="SSF53335">
    <property type="entry name" value="S-adenosyl-L-methionine-dependent methyltransferases"/>
    <property type="match status" value="1"/>
</dbReference>
<evidence type="ECO:0000256" key="4">
    <source>
        <dbReference type="ARBA" id="ARBA00023004"/>
    </source>
</evidence>
<dbReference type="GO" id="GO:0046872">
    <property type="term" value="F:metal ion binding"/>
    <property type="evidence" value="ECO:0007669"/>
    <property type="project" value="UniProtKB-KW"/>
</dbReference>
<keyword evidence="2" id="KW-0479">Metal-binding</keyword>
<keyword evidence="10" id="KW-1185">Reference proteome</keyword>
<proteinExistence type="predicted"/>
<dbReference type="AlphaFoldDB" id="A0A1Y1NKX5"/>
<dbReference type="EMBL" id="VVIM01000001">
    <property type="protein sequence ID" value="KAB0803939.1"/>
    <property type="molecule type" value="Genomic_DNA"/>
</dbReference>
<accession>A0A1Y1NKX5</accession>
<keyword evidence="4" id="KW-0408">Iron</keyword>
<evidence type="ECO:0008006" key="11">
    <source>
        <dbReference type="Google" id="ProtNLM"/>
    </source>
</evidence>
<dbReference type="Pfam" id="PF09243">
    <property type="entry name" value="Rsm22"/>
    <property type="match status" value="1"/>
</dbReference>
<evidence type="ECO:0000313" key="9">
    <source>
        <dbReference type="EMBL" id="KAB0803939.1"/>
    </source>
</evidence>
<dbReference type="InterPro" id="IPR052571">
    <property type="entry name" value="Mt_RNA_Methyltransferase"/>
</dbReference>
<dbReference type="GO" id="GO:0003735">
    <property type="term" value="F:structural constituent of ribosome"/>
    <property type="evidence" value="ECO:0007669"/>
    <property type="project" value="TreeGrafter"/>
</dbReference>
<keyword evidence="3" id="KW-0809">Transit peptide</keyword>
<comment type="subcellular location">
    <subcellularLocation>
        <location evidence="1">Mitochondrion</location>
    </subcellularLocation>
</comment>
<comment type="function">
    <text evidence="7">Mitochondrial ribosome (mitoribosome) assembly factor. Binds at the interface of the head and body domains of the mitochondrial small ribosomal subunit (mt-SSU), occluding the mRNA channel and preventing compaction of the head domain towards the body. Probable inactive methyltransferase: retains the characteristic folding and ability to bind S-adenosyl-L-methionine, but it probably lost its methyltransferase activity.</text>
</comment>
<organism evidence="8">
    <name type="scientific">Photinus pyralis</name>
    <name type="common">Common eastern firefly</name>
    <name type="synonym">Lampyris pyralis</name>
    <dbReference type="NCBI Taxonomy" id="7054"/>
    <lineage>
        <taxon>Eukaryota</taxon>
        <taxon>Metazoa</taxon>
        <taxon>Ecdysozoa</taxon>
        <taxon>Arthropoda</taxon>
        <taxon>Hexapoda</taxon>
        <taxon>Insecta</taxon>
        <taxon>Pterygota</taxon>
        <taxon>Neoptera</taxon>
        <taxon>Endopterygota</taxon>
        <taxon>Coleoptera</taxon>
        <taxon>Polyphaga</taxon>
        <taxon>Elateriformia</taxon>
        <taxon>Elateroidea</taxon>
        <taxon>Lampyridae</taxon>
        <taxon>Lampyrinae</taxon>
        <taxon>Photinus</taxon>
    </lineage>
</organism>
<evidence type="ECO:0000256" key="3">
    <source>
        <dbReference type="ARBA" id="ARBA00022946"/>
    </source>
</evidence>
<keyword evidence="6" id="KW-0496">Mitochondrion</keyword>
<dbReference type="Gene3D" id="3.40.50.150">
    <property type="entry name" value="Vaccinia Virus protein VP39"/>
    <property type="match status" value="1"/>
</dbReference>
<dbReference type="EMBL" id="GEZM01003500">
    <property type="protein sequence ID" value="JAV96766.1"/>
    <property type="molecule type" value="Transcribed_RNA"/>
</dbReference>
<gene>
    <name evidence="9" type="ORF">PPYR_00909</name>
</gene>
<dbReference type="InterPro" id="IPR029063">
    <property type="entry name" value="SAM-dependent_MTases_sf"/>
</dbReference>
<dbReference type="GO" id="GO:0008168">
    <property type="term" value="F:methyltransferase activity"/>
    <property type="evidence" value="ECO:0007669"/>
    <property type="project" value="InterPro"/>
</dbReference>
<dbReference type="FunCoup" id="A0A1Y1NKX5">
    <property type="interactions" value="1457"/>
</dbReference>
<reference evidence="9 10" key="2">
    <citation type="journal article" date="2018" name="Elife">
        <title>Firefly genomes illuminate parallel origins of bioluminescence in beetles.</title>
        <authorList>
            <person name="Fallon T.R."/>
            <person name="Lower S.E."/>
            <person name="Chang C.H."/>
            <person name="Bessho-Uehara M."/>
            <person name="Martin G.J."/>
            <person name="Bewick A.J."/>
            <person name="Behringer M."/>
            <person name="Debat H.J."/>
            <person name="Wong I."/>
            <person name="Day J.C."/>
            <person name="Suvorov A."/>
            <person name="Silva C.J."/>
            <person name="Stanger-Hall K.F."/>
            <person name="Hall D.W."/>
            <person name="Schmitz R.J."/>
            <person name="Nelson D.R."/>
            <person name="Lewis S.M."/>
            <person name="Shigenobu S."/>
            <person name="Bybee S.M."/>
            <person name="Larracuente A.M."/>
            <person name="Oba Y."/>
            <person name="Weng J.K."/>
        </authorList>
    </citation>
    <scope>NUCLEOTIDE SEQUENCE [LARGE SCALE GENOMIC DNA]</scope>
    <source>
        <strain evidence="9">1611_PpyrPB1</strain>
        <tissue evidence="9">Whole body</tissue>
    </source>
</reference>
<evidence type="ECO:0000313" key="8">
    <source>
        <dbReference type="EMBL" id="JAV96766.1"/>
    </source>
</evidence>
<name>A0A1Y1NKX5_PHOPY</name>
<dbReference type="GO" id="GO:0051536">
    <property type="term" value="F:iron-sulfur cluster binding"/>
    <property type="evidence" value="ECO:0007669"/>
    <property type="project" value="UniProtKB-KW"/>
</dbReference>